<evidence type="ECO:0000313" key="10">
    <source>
        <dbReference type="Proteomes" id="UP000503349"/>
    </source>
</evidence>
<evidence type="ECO:0000313" key="9">
    <source>
        <dbReference type="EMBL" id="KAF3694785.1"/>
    </source>
</evidence>
<comment type="subcellular location">
    <subcellularLocation>
        <location evidence="1">Membrane</location>
    </subcellularLocation>
</comment>
<feature type="compositionally biased region" description="Basic and acidic residues" evidence="5">
    <location>
        <begin position="248"/>
        <end position="266"/>
    </location>
</feature>
<feature type="domain" description="Ig-like" evidence="8">
    <location>
        <begin position="119"/>
        <end position="198"/>
    </location>
</feature>
<keyword evidence="4" id="KW-0325">Glycoprotein</keyword>
<reference evidence="9 10" key="1">
    <citation type="submission" date="2019-02" db="EMBL/GenBank/DDBJ databases">
        <title>Opniocepnalus argus genome.</title>
        <authorList>
            <person name="Zhou C."/>
            <person name="Xiao S."/>
        </authorList>
    </citation>
    <scope>NUCLEOTIDE SEQUENCE [LARGE SCALE GENOMIC DNA]</scope>
    <source>
        <strain evidence="9">OARG1902GOOAL</strain>
        <tissue evidence="9">Muscle</tissue>
    </source>
</reference>
<feature type="compositionally biased region" description="Polar residues" evidence="5">
    <location>
        <begin position="283"/>
        <end position="304"/>
    </location>
</feature>
<evidence type="ECO:0000256" key="2">
    <source>
        <dbReference type="ARBA" id="ARBA00022729"/>
    </source>
</evidence>
<dbReference type="PANTHER" id="PTHR12080:SF55">
    <property type="entry name" value="LYMPHOCYTE FUNCTION-ASSOCIATED ANTIGEN 3"/>
    <property type="match status" value="1"/>
</dbReference>
<keyword evidence="2 7" id="KW-0732">Signal</keyword>
<dbReference type="PANTHER" id="PTHR12080">
    <property type="entry name" value="SIGNALING LYMPHOCYTIC ACTIVATION MOLECULE"/>
    <property type="match status" value="1"/>
</dbReference>
<dbReference type="AlphaFoldDB" id="A0A6G1PWY1"/>
<dbReference type="InterPro" id="IPR015631">
    <property type="entry name" value="CD2/SLAM_rcpt"/>
</dbReference>
<dbReference type="EMBL" id="CM015721">
    <property type="protein sequence ID" value="KAF3694785.1"/>
    <property type="molecule type" value="Genomic_DNA"/>
</dbReference>
<feature type="compositionally biased region" description="Basic and acidic residues" evidence="5">
    <location>
        <begin position="452"/>
        <end position="462"/>
    </location>
</feature>
<name>A0A6G1PWY1_CHAAH</name>
<dbReference type="InterPro" id="IPR013783">
    <property type="entry name" value="Ig-like_fold"/>
</dbReference>
<feature type="chain" id="PRO_5026218962" evidence="7">
    <location>
        <begin position="20"/>
        <end position="562"/>
    </location>
</feature>
<feature type="compositionally biased region" description="Basic and acidic residues" evidence="5">
    <location>
        <begin position="510"/>
        <end position="527"/>
    </location>
</feature>
<sequence length="562" mass="61959">MGRRWFLVFFIATSSIVSAEPVIYVLKGRPVIVETPVTDPPDEILWKHNGNKVVEYDGKQQYVYGSYKERVVLDWSSAQLEIQDLTYEDSGEYVLEVFKSTNLRQIIYKVEVIDNVAKPTISCQMNESSSSNTHGNEATLNCFVESRQPLSLLKFEWIIDGNIQPGPKLAITLGGAHDNEEYKCRVSNPLSSEMATFTTKDCYADKPNVAVILIALLIVLAGICVLALVLGVVLWKLRKHKGSNKDTTQNKDCDPLLSPDAEKPREPGPSNSEETTEPDPAGNNDSENPTTTDGSKKTTIQNDENIPLKPPVNVKNLIDAFEPKSQEPGPSNSEETTEPDPAGSNKDTTQNKDCDPLLSPDPEKMSDEESCLDSSQKNGNMEILKNSDELKTGAYSDQVTGETLENVGVCNSLGFRKINDPDDNAASQNDPETTAYVQDSVLSQKESSTTVNDHKERDKSPSEDVNESAHYQEQIEAGKNFPLNTPQKLLIPPKPPRHISALPITNASHADPEKGGKTRHDSQKEQSDSSTTQVEKCDCEGEAVDDEGQGSPTEEQLHRQQE</sequence>
<evidence type="ECO:0000256" key="3">
    <source>
        <dbReference type="ARBA" id="ARBA00023136"/>
    </source>
</evidence>
<evidence type="ECO:0000256" key="4">
    <source>
        <dbReference type="ARBA" id="ARBA00023180"/>
    </source>
</evidence>
<evidence type="ECO:0000256" key="1">
    <source>
        <dbReference type="ARBA" id="ARBA00004370"/>
    </source>
</evidence>
<gene>
    <name evidence="9" type="ORF">EXN66_Car010461</name>
</gene>
<keyword evidence="10" id="KW-1185">Reference proteome</keyword>
<dbReference type="SUPFAM" id="SSF48726">
    <property type="entry name" value="Immunoglobulin"/>
    <property type="match status" value="2"/>
</dbReference>
<proteinExistence type="predicted"/>
<reference evidence="10" key="2">
    <citation type="submission" date="2019-02" db="EMBL/GenBank/DDBJ databases">
        <title>Opniocepnalus argus Var Kimnra genome.</title>
        <authorList>
            <person name="Zhou C."/>
            <person name="Xiao S."/>
        </authorList>
    </citation>
    <scope>NUCLEOTIDE SEQUENCE [LARGE SCALE GENOMIC DNA]</scope>
</reference>
<dbReference type="Gene3D" id="2.60.40.10">
    <property type="entry name" value="Immunoglobulins"/>
    <property type="match status" value="2"/>
</dbReference>
<evidence type="ECO:0000259" key="8">
    <source>
        <dbReference type="PROSITE" id="PS50835"/>
    </source>
</evidence>
<organism evidence="9 10">
    <name type="scientific">Channa argus</name>
    <name type="common">Northern snakehead</name>
    <name type="synonym">Ophicephalus argus</name>
    <dbReference type="NCBI Taxonomy" id="215402"/>
    <lineage>
        <taxon>Eukaryota</taxon>
        <taxon>Metazoa</taxon>
        <taxon>Chordata</taxon>
        <taxon>Craniata</taxon>
        <taxon>Vertebrata</taxon>
        <taxon>Euteleostomi</taxon>
        <taxon>Actinopterygii</taxon>
        <taxon>Neopterygii</taxon>
        <taxon>Teleostei</taxon>
        <taxon>Neoteleostei</taxon>
        <taxon>Acanthomorphata</taxon>
        <taxon>Anabantaria</taxon>
        <taxon>Anabantiformes</taxon>
        <taxon>Channoidei</taxon>
        <taxon>Channidae</taxon>
        <taxon>Channa</taxon>
    </lineage>
</organism>
<feature type="transmembrane region" description="Helical" evidence="6">
    <location>
        <begin position="209"/>
        <end position="235"/>
    </location>
</feature>
<evidence type="ECO:0000256" key="7">
    <source>
        <dbReference type="SAM" id="SignalP"/>
    </source>
</evidence>
<protein>
    <submittedName>
        <fullName evidence="9">CD48 antigen BCM1 surface antigen BLAST-1 MRC OX-45 surface antigen SLAM family member 2</fullName>
    </submittedName>
</protein>
<evidence type="ECO:0000256" key="5">
    <source>
        <dbReference type="SAM" id="MobiDB-lite"/>
    </source>
</evidence>
<evidence type="ECO:0000256" key="6">
    <source>
        <dbReference type="SAM" id="Phobius"/>
    </source>
</evidence>
<keyword evidence="6" id="KW-0812">Transmembrane</keyword>
<feature type="signal peptide" evidence="7">
    <location>
        <begin position="1"/>
        <end position="19"/>
    </location>
</feature>
<dbReference type="Proteomes" id="UP000503349">
    <property type="component" value="Chromosome 10"/>
</dbReference>
<dbReference type="PROSITE" id="PS50835">
    <property type="entry name" value="IG_LIKE"/>
    <property type="match status" value="1"/>
</dbReference>
<feature type="compositionally biased region" description="Polar residues" evidence="5">
    <location>
        <begin position="425"/>
        <end position="451"/>
    </location>
</feature>
<keyword evidence="6" id="KW-1133">Transmembrane helix</keyword>
<keyword evidence="3 6" id="KW-0472">Membrane</keyword>
<dbReference type="InterPro" id="IPR007110">
    <property type="entry name" value="Ig-like_dom"/>
</dbReference>
<feature type="compositionally biased region" description="Basic and acidic residues" evidence="5">
    <location>
        <begin position="349"/>
        <end position="367"/>
    </location>
</feature>
<dbReference type="GO" id="GO:0016020">
    <property type="term" value="C:membrane"/>
    <property type="evidence" value="ECO:0007669"/>
    <property type="project" value="UniProtKB-SubCell"/>
</dbReference>
<accession>A0A6G1PWY1</accession>
<feature type="region of interest" description="Disordered" evidence="5">
    <location>
        <begin position="413"/>
        <end position="562"/>
    </location>
</feature>
<dbReference type="InterPro" id="IPR036179">
    <property type="entry name" value="Ig-like_dom_sf"/>
</dbReference>
<feature type="region of interest" description="Disordered" evidence="5">
    <location>
        <begin position="241"/>
        <end position="390"/>
    </location>
</feature>